<comment type="caution">
    <text evidence="2">The sequence shown here is derived from an EMBL/GenBank/DDBJ whole genome shotgun (WGS) entry which is preliminary data.</text>
</comment>
<feature type="transmembrane region" description="Helical" evidence="1">
    <location>
        <begin position="6"/>
        <end position="29"/>
    </location>
</feature>
<dbReference type="RefSeq" id="WP_354145180.1">
    <property type="nucleotide sequence ID" value="NZ_JAZDQV010000010.1"/>
</dbReference>
<feature type="transmembrane region" description="Helical" evidence="1">
    <location>
        <begin position="50"/>
        <end position="69"/>
    </location>
</feature>
<accession>A0ABU7GG72</accession>
<keyword evidence="3" id="KW-1185">Reference proteome</keyword>
<evidence type="ECO:0000313" key="3">
    <source>
        <dbReference type="Proteomes" id="UP001343492"/>
    </source>
</evidence>
<keyword evidence="1" id="KW-0472">Membrane</keyword>
<sequence>MELDSAFDLVAWSATLLGAFAVAVAIGALRQPGIWGRMVAEIEESPALQLLCGFAELFVGAAIYLANPWDSADLLAMVMKGLGGLMMAEALVVMAISDLYFQTWLKNLAVMQRGWPVVTLLVGALLAGAGMMRFV</sequence>
<dbReference type="Proteomes" id="UP001343492">
    <property type="component" value="Unassembled WGS sequence"/>
</dbReference>
<keyword evidence="1" id="KW-0812">Transmembrane</keyword>
<gene>
    <name evidence="2" type="ORF">VRS74_10315</name>
</gene>
<evidence type="ECO:0000256" key="1">
    <source>
        <dbReference type="SAM" id="Phobius"/>
    </source>
</evidence>
<proteinExistence type="predicted"/>
<name>A0ABU7GG72_9SPHN</name>
<reference evidence="2 3" key="1">
    <citation type="submission" date="2024-01" db="EMBL/GenBank/DDBJ databases">
        <title>The genome sequence of Erythrobacteraceae sp. strain 1XM1-14.</title>
        <authorList>
            <person name="Liu Y."/>
        </authorList>
    </citation>
    <scope>NUCLEOTIDE SEQUENCE [LARGE SCALE GENOMIC DNA]</scope>
    <source>
        <strain evidence="2 3">1XM1-14</strain>
    </source>
</reference>
<feature type="transmembrane region" description="Helical" evidence="1">
    <location>
        <begin position="113"/>
        <end position="132"/>
    </location>
</feature>
<evidence type="ECO:0000313" key="2">
    <source>
        <dbReference type="EMBL" id="MEE1878075.1"/>
    </source>
</evidence>
<keyword evidence="1" id="KW-1133">Transmembrane helix</keyword>
<organism evidence="2 3">
    <name type="scientific">Altererythrobacter litoralis</name>
    <dbReference type="NCBI Taxonomy" id="3113904"/>
    <lineage>
        <taxon>Bacteria</taxon>
        <taxon>Pseudomonadati</taxon>
        <taxon>Pseudomonadota</taxon>
        <taxon>Alphaproteobacteria</taxon>
        <taxon>Sphingomonadales</taxon>
        <taxon>Erythrobacteraceae</taxon>
        <taxon>Altererythrobacter</taxon>
    </lineage>
</organism>
<protein>
    <submittedName>
        <fullName evidence="2">Uncharacterized protein</fullName>
    </submittedName>
</protein>
<dbReference type="EMBL" id="JAZDQV010000010">
    <property type="protein sequence ID" value="MEE1878075.1"/>
    <property type="molecule type" value="Genomic_DNA"/>
</dbReference>
<feature type="transmembrane region" description="Helical" evidence="1">
    <location>
        <begin position="81"/>
        <end position="101"/>
    </location>
</feature>